<dbReference type="OrthoDB" id="956078at2"/>
<proteinExistence type="predicted"/>
<dbReference type="EMBL" id="FNAI01000008">
    <property type="protein sequence ID" value="SDE65201.1"/>
    <property type="molecule type" value="Genomic_DNA"/>
</dbReference>
<dbReference type="STRING" id="1391627.SAMN05216464_10899"/>
<protein>
    <recommendedName>
        <fullName evidence="3">N-acetyltransferase domain-containing protein</fullName>
    </recommendedName>
</protein>
<dbReference type="AlphaFoldDB" id="A0A1G7ENG6"/>
<evidence type="ECO:0000313" key="1">
    <source>
        <dbReference type="EMBL" id="SDE65201.1"/>
    </source>
</evidence>
<gene>
    <name evidence="1" type="ORF">SAMN05216464_10899</name>
</gene>
<accession>A0A1G7ENG6</accession>
<keyword evidence="2" id="KW-1185">Reference proteome</keyword>
<evidence type="ECO:0000313" key="2">
    <source>
        <dbReference type="Proteomes" id="UP000199072"/>
    </source>
</evidence>
<evidence type="ECO:0008006" key="3">
    <source>
        <dbReference type="Google" id="ProtNLM"/>
    </source>
</evidence>
<organism evidence="1 2">
    <name type="scientific">Mucilaginibacter pineti</name>
    <dbReference type="NCBI Taxonomy" id="1391627"/>
    <lineage>
        <taxon>Bacteria</taxon>
        <taxon>Pseudomonadati</taxon>
        <taxon>Bacteroidota</taxon>
        <taxon>Sphingobacteriia</taxon>
        <taxon>Sphingobacteriales</taxon>
        <taxon>Sphingobacteriaceae</taxon>
        <taxon>Mucilaginibacter</taxon>
    </lineage>
</organism>
<name>A0A1G7ENG6_9SPHI</name>
<reference evidence="1 2" key="1">
    <citation type="submission" date="2016-10" db="EMBL/GenBank/DDBJ databases">
        <authorList>
            <person name="de Groot N.N."/>
        </authorList>
    </citation>
    <scope>NUCLEOTIDE SEQUENCE [LARGE SCALE GENOMIC DNA]</scope>
    <source>
        <strain evidence="1 2">47C3B</strain>
    </source>
</reference>
<dbReference type="Proteomes" id="UP000199072">
    <property type="component" value="Unassembled WGS sequence"/>
</dbReference>
<dbReference type="RefSeq" id="WP_091150942.1">
    <property type="nucleotide sequence ID" value="NZ_FNAI01000008.1"/>
</dbReference>
<sequence length="159" mass="18193">MYVKASDTGEEVRVSITKIDAKEIALINKSKRFDFNWNKEKANSVYKLTGEGIQEPLGLISLIERPDDLAMEIRLIAVSKDNKGKERKYERIAGCMIAFACKEAFTVGYQGFICLKPKTLISDHYKEKYNLISTKLFLISEGKNSLDLIHKYYQDGKEK</sequence>